<dbReference type="Proteomes" id="UP000323522">
    <property type="component" value="Chromosome"/>
</dbReference>
<reference evidence="4 5" key="1">
    <citation type="submission" date="2019-02" db="EMBL/GenBank/DDBJ databases">
        <title>Complete Genome Sequence and Methylome Analysis of Sphaerotilus natans subsp. sulfidivorans D-507.</title>
        <authorList>
            <person name="Fomenkov A."/>
            <person name="Gridneva E."/>
            <person name="Smolyakov D."/>
            <person name="Dubinina G."/>
            <person name="Vincze T."/>
            <person name="Grabovich M."/>
            <person name="Roberts R.J."/>
        </authorList>
    </citation>
    <scope>NUCLEOTIDE SEQUENCE [LARGE SCALE GENOMIC DNA]</scope>
    <source>
        <strain evidence="4 5">D-507</strain>
    </source>
</reference>
<organism evidence="4 5">
    <name type="scientific">Sphaerotilus sulfidivorans</name>
    <dbReference type="NCBI Taxonomy" id="639200"/>
    <lineage>
        <taxon>Bacteria</taxon>
        <taxon>Pseudomonadati</taxon>
        <taxon>Pseudomonadota</taxon>
        <taxon>Betaproteobacteria</taxon>
        <taxon>Burkholderiales</taxon>
        <taxon>Sphaerotilaceae</taxon>
        <taxon>Sphaerotilus</taxon>
    </lineage>
</organism>
<gene>
    <name evidence="3" type="ORF">ABIC99_003122</name>
    <name evidence="4" type="ORF">EWH46_11930</name>
</gene>
<dbReference type="KEGG" id="snn:EWH46_11930"/>
<sequence length="308" mass="34383">MPVLPVLLLLLSLVLGSLPRPVRAEPAPSSPVTVDPTPAALPASGDLLEALPPPAAGPPAPPRQAAPDNTTDAATICTALARRCESIETDTQARARQRQELERLQRQIEQTRRLLDDEQRQLDTLRQQADRELRELQGVRRQLEVNRREIERHLQRQALESEQLEQEQRRSAEELRRHATLASLREHRLLVAGLIRASLELLRPGPQPAPRPDPDPGRLFMHQVAESGFAPVDVQQLLRSQLARPPQPDSAPVREQLAARLGLMQRHLAVAERIAASLRDPAQRARVQDSLKAEQSAHALLLRHAARR</sequence>
<accession>A0A5C1Q1M6</accession>
<feature type="region of interest" description="Disordered" evidence="2">
    <location>
        <begin position="20"/>
        <end position="69"/>
    </location>
</feature>
<evidence type="ECO:0000313" key="3">
    <source>
        <dbReference type="EMBL" id="MET3605295.1"/>
    </source>
</evidence>
<evidence type="ECO:0000313" key="6">
    <source>
        <dbReference type="Proteomes" id="UP001549111"/>
    </source>
</evidence>
<reference evidence="3 6" key="2">
    <citation type="submission" date="2024-06" db="EMBL/GenBank/DDBJ databases">
        <title>Genomic Encyclopedia of Type Strains, Phase IV (KMG-IV): sequencing the most valuable type-strain genomes for metagenomic binning, comparative biology and taxonomic classification.</title>
        <authorList>
            <person name="Goeker M."/>
        </authorList>
    </citation>
    <scope>NUCLEOTIDE SEQUENCE [LARGE SCALE GENOMIC DNA]</scope>
    <source>
        <strain evidence="3 6">D-501</strain>
    </source>
</reference>
<feature type="compositionally biased region" description="Pro residues" evidence="2">
    <location>
        <begin position="51"/>
        <end position="64"/>
    </location>
</feature>
<evidence type="ECO:0000313" key="4">
    <source>
        <dbReference type="EMBL" id="QEN01421.1"/>
    </source>
</evidence>
<dbReference type="Proteomes" id="UP001549111">
    <property type="component" value="Unassembled WGS sequence"/>
</dbReference>
<dbReference type="RefSeq" id="WP_149504107.1">
    <property type="nucleotide sequence ID" value="NZ_CP035708.1"/>
</dbReference>
<evidence type="ECO:0000256" key="1">
    <source>
        <dbReference type="SAM" id="Coils"/>
    </source>
</evidence>
<keyword evidence="3" id="KW-0269">Exonuclease</keyword>
<keyword evidence="3" id="KW-0540">Nuclease</keyword>
<name>A0A5C1Q1M6_9BURK</name>
<dbReference type="EMBL" id="JBEPLS010000014">
    <property type="protein sequence ID" value="MET3605295.1"/>
    <property type="molecule type" value="Genomic_DNA"/>
</dbReference>
<evidence type="ECO:0000256" key="2">
    <source>
        <dbReference type="SAM" id="MobiDB-lite"/>
    </source>
</evidence>
<keyword evidence="1" id="KW-0175">Coiled coil</keyword>
<feature type="coiled-coil region" evidence="1">
    <location>
        <begin position="87"/>
        <end position="174"/>
    </location>
</feature>
<keyword evidence="3" id="KW-0378">Hydrolase</keyword>
<dbReference type="EMBL" id="CP035708">
    <property type="protein sequence ID" value="QEN01421.1"/>
    <property type="molecule type" value="Genomic_DNA"/>
</dbReference>
<evidence type="ECO:0000313" key="5">
    <source>
        <dbReference type="Proteomes" id="UP000323522"/>
    </source>
</evidence>
<proteinExistence type="predicted"/>
<keyword evidence="6" id="KW-1185">Reference proteome</keyword>
<dbReference type="AlphaFoldDB" id="A0A5C1Q1M6"/>
<protein>
    <submittedName>
        <fullName evidence="3">Exonuclease VII large subunit</fullName>
    </submittedName>
</protein>
<dbReference type="GO" id="GO:0004527">
    <property type="term" value="F:exonuclease activity"/>
    <property type="evidence" value="ECO:0007669"/>
    <property type="project" value="UniProtKB-KW"/>
</dbReference>